<comment type="caution">
    <text evidence="1">The sequence shown here is derived from an EMBL/GenBank/DDBJ whole genome shotgun (WGS) entry which is preliminary data.</text>
</comment>
<keyword evidence="2" id="KW-1185">Reference proteome</keyword>
<proteinExistence type="predicted"/>
<accession>A0ACC0V886</accession>
<evidence type="ECO:0000313" key="1">
    <source>
        <dbReference type="EMBL" id="KAI9902106.1"/>
    </source>
</evidence>
<name>A0ACC0V886_9HYPO</name>
<evidence type="ECO:0000313" key="2">
    <source>
        <dbReference type="Proteomes" id="UP001163324"/>
    </source>
</evidence>
<dbReference type="Proteomes" id="UP001163324">
    <property type="component" value="Chromosome 3"/>
</dbReference>
<gene>
    <name evidence="1" type="ORF">N3K66_003923</name>
</gene>
<organism evidence="1 2">
    <name type="scientific">Trichothecium roseum</name>
    <dbReference type="NCBI Taxonomy" id="47278"/>
    <lineage>
        <taxon>Eukaryota</taxon>
        <taxon>Fungi</taxon>
        <taxon>Dikarya</taxon>
        <taxon>Ascomycota</taxon>
        <taxon>Pezizomycotina</taxon>
        <taxon>Sordariomycetes</taxon>
        <taxon>Hypocreomycetidae</taxon>
        <taxon>Hypocreales</taxon>
        <taxon>Hypocreales incertae sedis</taxon>
        <taxon>Trichothecium</taxon>
    </lineage>
</organism>
<sequence length="300" mass="32914">MSSLRSPNLVIKGKTPLLISGTAFKGPKTAELVEGSLKAGFSAVDSADYPTMDAYDEVAIGKGIAAAISAGTKKREDIFIQSKFAPAYAHQPDKLPFNVDQPVEDQVREAVEKSFRSLQVDHIDAYILFLPFLSDDDTLRAWAVLESYVPHRVGALGVSNFTADQLRLVWEKAAAVKPAIVQNRFFADNGFDEAVRAFAKEKGILYQAYWMLKGDPKILESAVVAKVAEKLAVEKTLAYYVLIWLLGDTQVLSGSSNVERMATNAKAAEKLLSDPALVESLQPLKQEFEETLKELSAKKD</sequence>
<protein>
    <submittedName>
        <fullName evidence="1">Uncharacterized protein</fullName>
    </submittedName>
</protein>
<reference evidence="1" key="1">
    <citation type="submission" date="2022-10" db="EMBL/GenBank/DDBJ databases">
        <title>Complete Genome of Trichothecium roseum strain YXFP-22015, a Plant Pathogen Isolated from Citrus.</title>
        <authorList>
            <person name="Wang Y."/>
            <person name="Zhu L."/>
        </authorList>
    </citation>
    <scope>NUCLEOTIDE SEQUENCE</scope>
    <source>
        <strain evidence="1">YXFP-22015</strain>
    </source>
</reference>
<dbReference type="EMBL" id="CM047942">
    <property type="protein sequence ID" value="KAI9902106.1"/>
    <property type="molecule type" value="Genomic_DNA"/>
</dbReference>